<sequence length="1796" mass="202504">MKRSIISGLLVSAVVLGFFAVQSASAGRWFKLFKVVFKTERSECNAAYPELETPPIEEGLTVYRYALDNSFFPVCPNSIFYNWEFYGSDLILQVEAFNEKGPDEGYCSVRTAGGVPLVSEGSLRDMDIEEHYEITVNNPAPPMFTNYFAHVSVDSFLYHHWLTNIHVLPFDNEEDNKKYRIQSLDQVLPDTDKGMDPVEFCTGKGIQSINDIYVPGNTMDINFTRLYYGDSDDQGFKRRFSNPAPGQKYLAGTNDEQLKNDCAALEQMKSDSVNMSVEELVNAYGNTGSRSDTIKNYTFMVVEDVSYFIEPDCWKPGQSAPDPNDNLIEVQEGFGEFYDKDGGTLQVDVYSTYEHFCWECDPNSEIISDCTSYVLQIDEESYSYTIDYGIDPESCRVGRNWTHNYNIALRYCGTETDESTCIEYDKYRLYAGNARYSFLRDKSLETGPYTCAKAPGVMLFEDGDTLTVKMKNDVDWYFDASNKENTDRTYFIDYIKDRYGNQMDFYYSDGLLTNITNDAGRYINIYYDDDKMIDYIEDSRGRKWYYTRNDDQDLVSVQCPPAESGTGNRTVQYTYTSANSDNPHQIITQEDSQGQIWSVNYYDSEGRINRQTYGQDDFIASYYTDPNGNITSVEVYDRAGNLEKHYLTETGLLDKLEKEMDDGDWAITDYVYDFDLDQQLSEENAPGHLRKMILPTGEIYEYEYDSYGNMVELIHKADENDTGLSRSYTYSSGPQSKLLSATDENGNTADFSYNGSLLEKIELPADRYFSPQTGQFENVRPSYHFEYTQEGLISKITLPDGGTLDYEYSFASSGAIDYLTIYLNKVSGVWDAKWEYDYNPQTGFVEKVVKPQGGITSFTYDNADRIREISNGLNEITKIAYNPSGLVSRVSSQLGTSFSENTALSYDFSYSILNQLTQITDSLGRITQLGYDANGKREYLKDPKAVQEGFKNLEYTYDNSGRVKSVQLPESYERGPNGNKTDFRYYGNGKLKSITDPRGSTTTYNYDNYGRVDEVIMPDGTSEEFQYDGTGNLVKHKKSSDAVYFYDYYSNGLLRGKSVKIPESQGDQEGVLELDDSGIPAMMDSQNWQTVQDSESLGGQFSQSIASGATFPMQTSISKDAYLVQVYYPAGITGTMNVNVFDGFDSSSPKFTKQINLGYASESWVNVGMCEFENDQAAIQFEQVSGTAAFDGVRLVPCTLYKYDVMGRLVSAGKCEFEYDPAGNLVKEIDAFGREISKEYYPGGKLKKLVYPDGYYVTYTYDAAGRLESITDSNSELLAYYEHDESGRTTRKLTAGGAETLYDYEDAGTSDDDMGIYLEKISYLFAGTNEMSVEYTRDPAGNVISRSQQQYVQNFFYDENYWLTLADGVAYDYNNILQRESKTENGTTIQYTDDGDGMGRFTSAGSEQVQYDGNGNIEIFGDRQFIYDNENRLIGEYSLTADPNTVNVALYNYDAFGRRISKAIGTGALVEEGQLTKTFCYHGRNVIAEYSSEGKVTSRYVYGENGEEIIAMINIERPENLLELPSASKIADSWLCLPNDTEYLAGANFADPNRIDLADLAVYMDTSFDSEFTAEIEENYFGYYLDAQGSVVGVYSADPTTGGIKETYRYSAFGEYEIFDSTGSQISESNIGNPYMFSGFRLDRETDFYYVGSRCYNPELGIYMSRDPQRKIESMNMYDFCRNNPLGGDDDYLNFINSVDPMSGLGIFSDIARQRDFGLEAGLDAVDMLPSSRAVSAMKKLGVGSGVQPQAAASGELRNPKNPDACIPSDPVNQKTKSIFNAVPESFKGEIDKVMK</sequence>
<evidence type="ECO:0000313" key="5">
    <source>
        <dbReference type="Proteomes" id="UP000188273"/>
    </source>
</evidence>
<dbReference type="EMBL" id="CP019633">
    <property type="protein sequence ID" value="AQQ09607.1"/>
    <property type="molecule type" value="Genomic_DNA"/>
</dbReference>
<organism evidence="4 5">
    <name type="scientific">Sedimentisphaera cyanobacteriorum</name>
    <dbReference type="NCBI Taxonomy" id="1940790"/>
    <lineage>
        <taxon>Bacteria</taxon>
        <taxon>Pseudomonadati</taxon>
        <taxon>Planctomycetota</taxon>
        <taxon>Phycisphaerae</taxon>
        <taxon>Sedimentisphaerales</taxon>
        <taxon>Sedimentisphaeraceae</taxon>
        <taxon>Sedimentisphaera</taxon>
    </lineage>
</organism>
<dbReference type="KEGG" id="pbu:L21SP3_01415"/>
<dbReference type="InterPro" id="IPR031325">
    <property type="entry name" value="RHS_repeat"/>
</dbReference>
<dbReference type="InterPro" id="IPR056823">
    <property type="entry name" value="TEN-like_YD-shell"/>
</dbReference>
<dbReference type="InterPro" id="IPR050708">
    <property type="entry name" value="T6SS_VgrG/RHS"/>
</dbReference>
<evidence type="ECO:0000313" key="4">
    <source>
        <dbReference type="EMBL" id="AQQ09607.1"/>
    </source>
</evidence>
<gene>
    <name evidence="4" type="primary">wapA_1</name>
    <name evidence="4" type="ORF">L21SP3_01415</name>
</gene>
<dbReference type="PANTHER" id="PTHR32305">
    <property type="match status" value="1"/>
</dbReference>
<dbReference type="Proteomes" id="UP000188273">
    <property type="component" value="Chromosome"/>
</dbReference>
<dbReference type="Pfam" id="PF25023">
    <property type="entry name" value="TEN_YD-shell"/>
    <property type="match status" value="1"/>
</dbReference>
<dbReference type="NCBIfam" id="TIGR01643">
    <property type="entry name" value="YD_repeat_2x"/>
    <property type="match status" value="1"/>
</dbReference>
<evidence type="ECO:0000259" key="3">
    <source>
        <dbReference type="Pfam" id="PF25023"/>
    </source>
</evidence>
<dbReference type="InterPro" id="IPR006530">
    <property type="entry name" value="YD"/>
</dbReference>
<name>A0A1Q2HQ74_9BACT</name>
<evidence type="ECO:0000256" key="2">
    <source>
        <dbReference type="SAM" id="MobiDB-lite"/>
    </source>
</evidence>
<dbReference type="STRING" id="1940790.L21SP3_01415"/>
<evidence type="ECO:0000256" key="1">
    <source>
        <dbReference type="ARBA" id="ARBA00022737"/>
    </source>
</evidence>
<dbReference type="InterPro" id="IPR022385">
    <property type="entry name" value="Rhs_assc_core"/>
</dbReference>
<accession>A0A1Q2HQ74</accession>
<dbReference type="Pfam" id="PF05593">
    <property type="entry name" value="RHS_repeat"/>
    <property type="match status" value="1"/>
</dbReference>
<feature type="domain" description="Teneurin-like YD-shell" evidence="3">
    <location>
        <begin position="948"/>
        <end position="1050"/>
    </location>
</feature>
<protein>
    <submittedName>
        <fullName evidence="4">Cell wall-associated polypeptide CWBP200</fullName>
    </submittedName>
</protein>
<dbReference type="NCBIfam" id="TIGR03696">
    <property type="entry name" value="Rhs_assc_core"/>
    <property type="match status" value="1"/>
</dbReference>
<dbReference type="PANTHER" id="PTHR32305:SF15">
    <property type="entry name" value="PROTEIN RHSA-RELATED"/>
    <property type="match status" value="1"/>
</dbReference>
<dbReference type="OrthoDB" id="232855at2"/>
<keyword evidence="1" id="KW-0677">Repeat</keyword>
<keyword evidence="5" id="KW-1185">Reference proteome</keyword>
<dbReference type="RefSeq" id="WP_123785159.1">
    <property type="nucleotide sequence ID" value="NZ_CP019633.1"/>
</dbReference>
<dbReference type="Gene3D" id="2.180.10.10">
    <property type="entry name" value="RHS repeat-associated core"/>
    <property type="match status" value="4"/>
</dbReference>
<feature type="region of interest" description="Disordered" evidence="2">
    <location>
        <begin position="1751"/>
        <end position="1773"/>
    </location>
</feature>
<proteinExistence type="predicted"/>
<reference evidence="5" key="1">
    <citation type="submission" date="2017-02" db="EMBL/GenBank/DDBJ databases">
        <title>Comparative genomics and description of representatives of a novel lineage of planctomycetes thriving in anoxic sediments.</title>
        <authorList>
            <person name="Spring S."/>
            <person name="Bunk B."/>
            <person name="Sproer C."/>
            <person name="Klenk H.-P."/>
        </authorList>
    </citation>
    <scope>NUCLEOTIDE SEQUENCE [LARGE SCALE GENOMIC DNA]</scope>
    <source>
        <strain evidence="5">L21-RPul-D3</strain>
    </source>
</reference>